<gene>
    <name evidence="4" type="ORF">LCGC14_0007530</name>
</gene>
<dbReference type="SMART" id="SM00387">
    <property type="entry name" value="HATPase_c"/>
    <property type="match status" value="1"/>
</dbReference>
<dbReference type="PANTHER" id="PTHR33525:SF6">
    <property type="entry name" value="HDOD DOMAIN-CONTAINING PROTEIN"/>
    <property type="match status" value="1"/>
</dbReference>
<dbReference type="AlphaFoldDB" id="A0A0F9W623"/>
<keyword evidence="1" id="KW-0597">Phosphoprotein</keyword>
<dbReference type="PROSITE" id="PS51833">
    <property type="entry name" value="HDOD"/>
    <property type="match status" value="1"/>
</dbReference>
<dbReference type="GO" id="GO:0000155">
    <property type="term" value="F:phosphorelay sensor kinase activity"/>
    <property type="evidence" value="ECO:0007669"/>
    <property type="project" value="InterPro"/>
</dbReference>
<dbReference type="Gene3D" id="1.10.3210.10">
    <property type="entry name" value="Hypothetical protein af1432"/>
    <property type="match status" value="1"/>
</dbReference>
<evidence type="ECO:0000256" key="1">
    <source>
        <dbReference type="ARBA" id="ARBA00022553"/>
    </source>
</evidence>
<dbReference type="InterPro" id="IPR005467">
    <property type="entry name" value="His_kinase_dom"/>
</dbReference>
<dbReference type="Gene3D" id="3.30.565.10">
    <property type="entry name" value="Histidine kinase-like ATPase, C-terminal domain"/>
    <property type="match status" value="1"/>
</dbReference>
<protein>
    <recommendedName>
        <fullName evidence="5">Histidine kinase domain-containing protein</fullName>
    </recommendedName>
</protein>
<dbReference type="CDD" id="cd00082">
    <property type="entry name" value="HisKA"/>
    <property type="match status" value="1"/>
</dbReference>
<dbReference type="InterPro" id="IPR052340">
    <property type="entry name" value="RNase_Y/CdgJ"/>
</dbReference>
<evidence type="ECO:0000259" key="3">
    <source>
        <dbReference type="PROSITE" id="PS51833"/>
    </source>
</evidence>
<dbReference type="Pfam" id="PF02518">
    <property type="entry name" value="HATPase_c"/>
    <property type="match status" value="1"/>
</dbReference>
<sequence length="748" mass="81289">MTGLQWSVGDSLSILGAGCVSHVVIYEFKDTDNNAGSVDTVKPMTVEKQRVPTHLTLNKLPSLPQVLVRILDAVSQESADFQHLGSIIRQDSAMSARLIAVANSSFYRRQHSCDTVDRALMCLGIDTVRTLVITAAVKQYFSYFDKDHQQFMRRFWHRSLVSAHSAQTFASLTGYQAQSQAYLCGLLMDVGQLCLLAENDSEYLPLLAATARDDLQLLEAERHAFDMTHPELGATLLDSWQMDNFMADALRYHHAAGAEIKHAHHLVKIVNLSSLLSGQTELDDRVLAVANDLFGFNEDLLRELHSRIEADVRRIAGGLGVASGEQEDLAMAQQANRALGEKLGQLTQLQALRQTLPRDAAADSGGLMGSDAIGRALYLSFGFEKYVIFHLREEQGALEASLGEAADKPGVADFVLNVDGNDSLVQRSFAGQQVTGSDQAGGHALSMVDEQLLRYCRQPGLICLPFKGNGQRGVLVAGASPVTVSQQQKNSDLWQTLLHEVTALFGSTANSEEPGKPAHGSEAARISEAVHEASNPLSVINNYLEILRLKLGDSKDTDKEFAILREEIDRVGSILLRLNKPDQQPESEWVDVNAVIDDLARIFRESMCAARDIKVSLELDVSLQPMLLNKAELKQVLTNLIKNAVEAMSAGGTLTLRSQGRVMVNGRPHLALTIEDTGGGLSEQVMSSLFAPGVSSKGAAHAGLGLSVVKKLLDAMNAQIMCSNSDQGAQFRLLFPVTRPSGDSSRGN</sequence>
<evidence type="ECO:0008006" key="5">
    <source>
        <dbReference type="Google" id="ProtNLM"/>
    </source>
</evidence>
<dbReference type="InterPro" id="IPR036890">
    <property type="entry name" value="HATPase_C_sf"/>
</dbReference>
<dbReference type="SUPFAM" id="SSF55874">
    <property type="entry name" value="ATPase domain of HSP90 chaperone/DNA topoisomerase II/histidine kinase"/>
    <property type="match status" value="1"/>
</dbReference>
<dbReference type="PRINTS" id="PR00344">
    <property type="entry name" value="BCTRLSENSOR"/>
</dbReference>
<dbReference type="Pfam" id="PF08668">
    <property type="entry name" value="HDOD"/>
    <property type="match status" value="1"/>
</dbReference>
<dbReference type="SUPFAM" id="SSF109604">
    <property type="entry name" value="HD-domain/PDEase-like"/>
    <property type="match status" value="1"/>
</dbReference>
<organism evidence="4">
    <name type="scientific">marine sediment metagenome</name>
    <dbReference type="NCBI Taxonomy" id="412755"/>
    <lineage>
        <taxon>unclassified sequences</taxon>
        <taxon>metagenomes</taxon>
        <taxon>ecological metagenomes</taxon>
    </lineage>
</organism>
<dbReference type="InterPro" id="IPR004358">
    <property type="entry name" value="Sig_transdc_His_kin-like_C"/>
</dbReference>
<name>A0A0F9W623_9ZZZZ</name>
<dbReference type="InterPro" id="IPR013976">
    <property type="entry name" value="HDOD"/>
</dbReference>
<feature type="domain" description="Histidine kinase" evidence="2">
    <location>
        <begin position="528"/>
        <end position="739"/>
    </location>
</feature>
<evidence type="ECO:0000259" key="2">
    <source>
        <dbReference type="PROSITE" id="PS50109"/>
    </source>
</evidence>
<dbReference type="PROSITE" id="PS50109">
    <property type="entry name" value="HIS_KIN"/>
    <property type="match status" value="1"/>
</dbReference>
<dbReference type="PANTHER" id="PTHR33525">
    <property type="match status" value="1"/>
</dbReference>
<comment type="caution">
    <text evidence="4">The sequence shown here is derived from an EMBL/GenBank/DDBJ whole genome shotgun (WGS) entry which is preliminary data.</text>
</comment>
<dbReference type="InterPro" id="IPR003661">
    <property type="entry name" value="HisK_dim/P_dom"/>
</dbReference>
<proteinExistence type="predicted"/>
<reference evidence="4" key="1">
    <citation type="journal article" date="2015" name="Nature">
        <title>Complex archaea that bridge the gap between prokaryotes and eukaryotes.</title>
        <authorList>
            <person name="Spang A."/>
            <person name="Saw J.H."/>
            <person name="Jorgensen S.L."/>
            <person name="Zaremba-Niedzwiedzka K."/>
            <person name="Martijn J."/>
            <person name="Lind A.E."/>
            <person name="van Eijk R."/>
            <person name="Schleper C."/>
            <person name="Guy L."/>
            <person name="Ettema T.J."/>
        </authorList>
    </citation>
    <scope>NUCLEOTIDE SEQUENCE</scope>
</reference>
<evidence type="ECO:0000313" key="4">
    <source>
        <dbReference type="EMBL" id="KKO12736.1"/>
    </source>
</evidence>
<dbReference type="InterPro" id="IPR003594">
    <property type="entry name" value="HATPase_dom"/>
</dbReference>
<feature type="domain" description="HDOD" evidence="3">
    <location>
        <begin position="60"/>
        <end position="256"/>
    </location>
</feature>
<dbReference type="EMBL" id="LAZR01000001">
    <property type="protein sequence ID" value="KKO12736.1"/>
    <property type="molecule type" value="Genomic_DNA"/>
</dbReference>
<accession>A0A0F9W623</accession>